<proteinExistence type="predicted"/>
<keyword evidence="3" id="KW-1185">Reference proteome</keyword>
<dbReference type="InterPro" id="IPR050270">
    <property type="entry name" value="DegV_domain_contain"/>
</dbReference>
<dbReference type="NCBIfam" id="TIGR00762">
    <property type="entry name" value="DegV"/>
    <property type="match status" value="1"/>
</dbReference>
<dbReference type="InterPro" id="IPR043168">
    <property type="entry name" value="DegV_C"/>
</dbReference>
<dbReference type="Gene3D" id="3.30.1180.10">
    <property type="match status" value="1"/>
</dbReference>
<dbReference type="SUPFAM" id="SSF82549">
    <property type="entry name" value="DAK1/DegV-like"/>
    <property type="match status" value="1"/>
</dbReference>
<dbReference type="GO" id="GO:0008289">
    <property type="term" value="F:lipid binding"/>
    <property type="evidence" value="ECO:0007669"/>
    <property type="project" value="UniProtKB-KW"/>
</dbReference>
<dbReference type="EMBL" id="JACRTC010000001">
    <property type="protein sequence ID" value="MBC8569657.1"/>
    <property type="molecule type" value="Genomic_DNA"/>
</dbReference>
<dbReference type="Proteomes" id="UP000660861">
    <property type="component" value="Unassembled WGS sequence"/>
</dbReference>
<keyword evidence="1" id="KW-0446">Lipid-binding</keyword>
<evidence type="ECO:0000313" key="3">
    <source>
        <dbReference type="Proteomes" id="UP000660861"/>
    </source>
</evidence>
<protein>
    <submittedName>
        <fullName evidence="2">DegV family protein</fullName>
    </submittedName>
</protein>
<dbReference type="Gene3D" id="3.40.50.10170">
    <property type="match status" value="1"/>
</dbReference>
<evidence type="ECO:0000256" key="1">
    <source>
        <dbReference type="ARBA" id="ARBA00023121"/>
    </source>
</evidence>
<reference evidence="2" key="1">
    <citation type="submission" date="2020-08" db="EMBL/GenBank/DDBJ databases">
        <title>Genome public.</title>
        <authorList>
            <person name="Liu C."/>
            <person name="Sun Q."/>
        </authorList>
    </citation>
    <scope>NUCLEOTIDE SEQUENCE</scope>
    <source>
        <strain evidence="2">NSJ-54</strain>
    </source>
</reference>
<dbReference type="InterPro" id="IPR003797">
    <property type="entry name" value="DegV"/>
</dbReference>
<dbReference type="PANTHER" id="PTHR33434:SF2">
    <property type="entry name" value="FATTY ACID-BINDING PROTEIN TM_1468"/>
    <property type="match status" value="1"/>
</dbReference>
<evidence type="ECO:0000313" key="2">
    <source>
        <dbReference type="EMBL" id="MBC8569657.1"/>
    </source>
</evidence>
<dbReference type="AlphaFoldDB" id="A0A926IB03"/>
<dbReference type="PANTHER" id="PTHR33434">
    <property type="entry name" value="DEGV DOMAIN-CONTAINING PROTEIN DR_1986-RELATED"/>
    <property type="match status" value="1"/>
</dbReference>
<organism evidence="2 3">
    <name type="scientific">Zongyangia hominis</name>
    <dbReference type="NCBI Taxonomy" id="2763677"/>
    <lineage>
        <taxon>Bacteria</taxon>
        <taxon>Bacillati</taxon>
        <taxon>Bacillota</taxon>
        <taxon>Clostridia</taxon>
        <taxon>Eubacteriales</taxon>
        <taxon>Oscillospiraceae</taxon>
        <taxon>Zongyangia</taxon>
    </lineage>
</organism>
<dbReference type="Pfam" id="PF02645">
    <property type="entry name" value="DegV"/>
    <property type="match status" value="1"/>
</dbReference>
<accession>A0A926IB03</accession>
<name>A0A926IB03_9FIRM</name>
<sequence length="284" mass="31447">MKIKVTSDSTCDLSEELIKEYHITLTPLTVIKNGENFRDGVDISPAEIFAHVDAGGDLCSTSAVNIDEYRALFSEMSAQYDAVIHVNLGSGFSSCYQNATLAAQDFDNVFVVDSQNLSTGQGHIVMEACKRAQECRDLTDVANLCEELRALTNRVETSFLLDRLDYMVKGGRCSMVMALGANLLKLKPCIEVVNGKMQVGKKYRGSYAKCLESYVKERLNGRDDLIEDRLFITHTPVSEKDLTVVKQAVSQYGRFPHVYETTAGCTISCHCGPNTLGVLFIRKK</sequence>
<comment type="caution">
    <text evidence="2">The sequence shown here is derived from an EMBL/GenBank/DDBJ whole genome shotgun (WGS) entry which is preliminary data.</text>
</comment>
<dbReference type="PROSITE" id="PS51482">
    <property type="entry name" value="DEGV"/>
    <property type="match status" value="1"/>
</dbReference>
<gene>
    <name evidence="2" type="ORF">H8709_02315</name>
</gene>
<dbReference type="RefSeq" id="WP_262396753.1">
    <property type="nucleotide sequence ID" value="NZ_JACRTC010000001.1"/>
</dbReference>